<evidence type="ECO:0000313" key="6">
    <source>
        <dbReference type="EMBL" id="MFB9885633.1"/>
    </source>
</evidence>
<accession>A0ABV5Z8P3</accession>
<dbReference type="PANTHER" id="PTHR45138">
    <property type="entry name" value="REGULATORY COMPONENTS OF SENSORY TRANSDUCTION SYSTEM"/>
    <property type="match status" value="1"/>
</dbReference>
<dbReference type="NCBIfam" id="TIGR00254">
    <property type="entry name" value="GGDEF"/>
    <property type="match status" value="1"/>
</dbReference>
<evidence type="ECO:0000313" key="7">
    <source>
        <dbReference type="Proteomes" id="UP001589628"/>
    </source>
</evidence>
<dbReference type="SUPFAM" id="SSF55073">
    <property type="entry name" value="Nucleotide cyclase"/>
    <property type="match status" value="1"/>
</dbReference>
<keyword evidence="7" id="KW-1185">Reference proteome</keyword>
<dbReference type="InterPro" id="IPR013976">
    <property type="entry name" value="HDOD"/>
</dbReference>
<comment type="caution">
    <text evidence="6">The sequence shown here is derived from an EMBL/GenBank/DDBJ whole genome shotgun (WGS) entry which is preliminary data.</text>
</comment>
<protein>
    <recommendedName>
        <fullName evidence="1">diguanylate cyclase</fullName>
        <ecNumber evidence="1">2.7.7.65</ecNumber>
    </recommendedName>
</protein>
<dbReference type="CDD" id="cd01949">
    <property type="entry name" value="GGDEF"/>
    <property type="match status" value="1"/>
</dbReference>
<dbReference type="RefSeq" id="WP_027313719.1">
    <property type="nucleotide sequence ID" value="NZ_JAUESS010000005.1"/>
</dbReference>
<sequence length="499" mass="56986">MDQQFEQRLQHCTQLPSLPTVVMQLIEVAGSDDLEPEQITDIISKDPALAAKVIRVANSPLFGQRQKTHSIQQAVIKLGINAVFSLALTFSLSMHLRQRATPGLDSNRLWRRAFIASIAARTLGRLRQLNNTEELFLAALLQDIGVLALYSVCEQDYAQLLQEVKTHQDILRVERQSFHTDHTEVGHWLLHHWRFPELLCRAVQSSDDLAILEANEETAQFLSIVAISGRIADIWLLGNTRQAAFAAMIANQKLMQLTDADFQFLLDEVSRQMDDYSQLFEVELISSQYAAQIQASAAEVLAIRNITLVREIRQERQRAELLQEKNRSLEEQIKRDSLTGLYNRHYLDRILPMEFEEANQNNWPLTLFFIDLDHFKQVNDAHGHRTGDELLKAIARYLQRELRRSDIITRYGGEEFVVLLPGTNEEDGYQLADRLRQGIHSIEVTSERGDTVSVTTSIGVACHSELHPFVDADMLVRAADKVLYAAKEEGRNRVLRHKH</sequence>
<dbReference type="EMBL" id="JBHLZN010000001">
    <property type="protein sequence ID" value="MFB9885633.1"/>
    <property type="molecule type" value="Genomic_DNA"/>
</dbReference>
<reference evidence="6 7" key="1">
    <citation type="submission" date="2024-09" db="EMBL/GenBank/DDBJ databases">
        <authorList>
            <person name="Sun Q."/>
            <person name="Mori K."/>
        </authorList>
    </citation>
    <scope>NUCLEOTIDE SEQUENCE [LARGE SCALE GENOMIC DNA]</scope>
    <source>
        <strain evidence="6 7">ATCC 51285</strain>
    </source>
</reference>
<dbReference type="EC" id="2.7.7.65" evidence="1"/>
<proteinExistence type="predicted"/>
<dbReference type="InterPro" id="IPR050469">
    <property type="entry name" value="Diguanylate_Cyclase"/>
</dbReference>
<evidence type="ECO:0000256" key="1">
    <source>
        <dbReference type="ARBA" id="ARBA00012528"/>
    </source>
</evidence>
<dbReference type="InterPro" id="IPR043128">
    <property type="entry name" value="Rev_trsase/Diguanyl_cyclase"/>
</dbReference>
<dbReference type="SUPFAM" id="SSF109604">
    <property type="entry name" value="HD-domain/PDEase-like"/>
    <property type="match status" value="1"/>
</dbReference>
<evidence type="ECO:0000259" key="5">
    <source>
        <dbReference type="PROSITE" id="PS51833"/>
    </source>
</evidence>
<gene>
    <name evidence="6" type="ORF">ACFFLH_04335</name>
</gene>
<evidence type="ECO:0000259" key="4">
    <source>
        <dbReference type="PROSITE" id="PS50887"/>
    </source>
</evidence>
<dbReference type="PROSITE" id="PS50887">
    <property type="entry name" value="GGDEF"/>
    <property type="match status" value="1"/>
</dbReference>
<dbReference type="InterPro" id="IPR029787">
    <property type="entry name" value="Nucleotide_cyclase"/>
</dbReference>
<evidence type="ECO:0000256" key="2">
    <source>
        <dbReference type="ARBA" id="ARBA00034247"/>
    </source>
</evidence>
<comment type="catalytic activity">
    <reaction evidence="2">
        <text>2 GTP = 3',3'-c-di-GMP + 2 diphosphate</text>
        <dbReference type="Rhea" id="RHEA:24898"/>
        <dbReference type="ChEBI" id="CHEBI:33019"/>
        <dbReference type="ChEBI" id="CHEBI:37565"/>
        <dbReference type="ChEBI" id="CHEBI:58805"/>
        <dbReference type="EC" id="2.7.7.65"/>
    </reaction>
</comment>
<evidence type="ECO:0000256" key="3">
    <source>
        <dbReference type="SAM" id="Coils"/>
    </source>
</evidence>
<dbReference type="Proteomes" id="UP001589628">
    <property type="component" value="Unassembled WGS sequence"/>
</dbReference>
<organism evidence="6 7">
    <name type="scientific">Balneatrix alpica</name>
    <dbReference type="NCBI Taxonomy" id="75684"/>
    <lineage>
        <taxon>Bacteria</taxon>
        <taxon>Pseudomonadati</taxon>
        <taxon>Pseudomonadota</taxon>
        <taxon>Gammaproteobacteria</taxon>
        <taxon>Oceanospirillales</taxon>
        <taxon>Balneatrichaceae</taxon>
        <taxon>Balneatrix</taxon>
    </lineage>
</organism>
<dbReference type="SMART" id="SM00267">
    <property type="entry name" value="GGDEF"/>
    <property type="match status" value="1"/>
</dbReference>
<dbReference type="Pfam" id="PF08668">
    <property type="entry name" value="HDOD"/>
    <property type="match status" value="1"/>
</dbReference>
<feature type="coiled-coil region" evidence="3">
    <location>
        <begin position="305"/>
        <end position="339"/>
    </location>
</feature>
<dbReference type="Gene3D" id="1.10.3210.10">
    <property type="entry name" value="Hypothetical protein af1432"/>
    <property type="match status" value="1"/>
</dbReference>
<dbReference type="PANTHER" id="PTHR45138:SF9">
    <property type="entry name" value="DIGUANYLATE CYCLASE DGCM-RELATED"/>
    <property type="match status" value="1"/>
</dbReference>
<feature type="domain" description="HDOD" evidence="5">
    <location>
        <begin position="15"/>
        <end position="209"/>
    </location>
</feature>
<name>A0ABV5Z8P3_9GAMM</name>
<dbReference type="Gene3D" id="3.30.70.270">
    <property type="match status" value="1"/>
</dbReference>
<dbReference type="PROSITE" id="PS51833">
    <property type="entry name" value="HDOD"/>
    <property type="match status" value="1"/>
</dbReference>
<keyword evidence="3" id="KW-0175">Coiled coil</keyword>
<dbReference type="Pfam" id="PF00990">
    <property type="entry name" value="GGDEF"/>
    <property type="match status" value="1"/>
</dbReference>
<dbReference type="InterPro" id="IPR000160">
    <property type="entry name" value="GGDEF_dom"/>
</dbReference>
<feature type="domain" description="GGDEF" evidence="4">
    <location>
        <begin position="363"/>
        <end position="499"/>
    </location>
</feature>